<comment type="caution">
    <text evidence="2">The sequence shown here is derived from an EMBL/GenBank/DDBJ whole genome shotgun (WGS) entry which is preliminary data.</text>
</comment>
<proteinExistence type="predicted"/>
<evidence type="ECO:0000313" key="3">
    <source>
        <dbReference type="Proteomes" id="UP000292958"/>
    </source>
</evidence>
<dbReference type="Proteomes" id="UP000292958">
    <property type="component" value="Unassembled WGS sequence"/>
</dbReference>
<gene>
    <name evidence="2" type="ORF">BDD14_3796</name>
</gene>
<dbReference type="EMBL" id="SHKW01000001">
    <property type="protein sequence ID" value="RZU42242.1"/>
    <property type="molecule type" value="Genomic_DNA"/>
</dbReference>
<evidence type="ECO:0000256" key="1">
    <source>
        <dbReference type="SAM" id="MobiDB-lite"/>
    </source>
</evidence>
<feature type="region of interest" description="Disordered" evidence="1">
    <location>
        <begin position="11"/>
        <end position="80"/>
    </location>
</feature>
<dbReference type="AlphaFoldDB" id="A0A4Q7YWE7"/>
<protein>
    <submittedName>
        <fullName evidence="2">Uncharacterized protein</fullName>
    </submittedName>
</protein>
<sequence>MGIGGILSGLGSILNSGGGNDQTTGSVPDNSQNLSNLQSSDSQSLQQQQAEDNEDLAFQQASKEEQDRAQNDKSAIQAII</sequence>
<feature type="compositionally biased region" description="Basic and acidic residues" evidence="1">
    <location>
        <begin position="62"/>
        <end position="71"/>
    </location>
</feature>
<name>A0A4Q7YWE7_9BACT</name>
<evidence type="ECO:0000313" key="2">
    <source>
        <dbReference type="EMBL" id="RZU42242.1"/>
    </source>
</evidence>
<reference evidence="2 3" key="1">
    <citation type="submission" date="2019-02" db="EMBL/GenBank/DDBJ databases">
        <title>Genomic Encyclopedia of Archaeal and Bacterial Type Strains, Phase II (KMG-II): from individual species to whole genera.</title>
        <authorList>
            <person name="Goeker M."/>
        </authorList>
    </citation>
    <scope>NUCLEOTIDE SEQUENCE [LARGE SCALE GENOMIC DNA]</scope>
    <source>
        <strain evidence="2 3">DSM 18101</strain>
    </source>
</reference>
<organism evidence="2 3">
    <name type="scientific">Edaphobacter modestus</name>
    <dbReference type="NCBI Taxonomy" id="388466"/>
    <lineage>
        <taxon>Bacteria</taxon>
        <taxon>Pseudomonadati</taxon>
        <taxon>Acidobacteriota</taxon>
        <taxon>Terriglobia</taxon>
        <taxon>Terriglobales</taxon>
        <taxon>Acidobacteriaceae</taxon>
        <taxon>Edaphobacter</taxon>
    </lineage>
</organism>
<keyword evidence="3" id="KW-1185">Reference proteome</keyword>
<accession>A0A4Q7YWE7</accession>
<feature type="compositionally biased region" description="Low complexity" evidence="1">
    <location>
        <begin position="29"/>
        <end position="49"/>
    </location>
</feature>